<dbReference type="InterPro" id="IPR036458">
    <property type="entry name" value="Na:dicarbo_symporter_sf"/>
</dbReference>
<protein>
    <submittedName>
        <fullName evidence="6">Cation:dicarboxylase symporter family transporter</fullName>
    </submittedName>
</protein>
<feature type="non-terminal residue" evidence="6">
    <location>
        <position position="77"/>
    </location>
</feature>
<comment type="caution">
    <text evidence="6">The sequence shown here is derived from an EMBL/GenBank/DDBJ whole genome shotgun (WGS) entry which is preliminary data.</text>
</comment>
<feature type="non-terminal residue" evidence="6">
    <location>
        <position position="1"/>
    </location>
</feature>
<organism evidence="6 7">
    <name type="scientific">Vibrio marinisediminis</name>
    <dbReference type="NCBI Taxonomy" id="2758441"/>
    <lineage>
        <taxon>Bacteria</taxon>
        <taxon>Pseudomonadati</taxon>
        <taxon>Pseudomonadota</taxon>
        <taxon>Gammaproteobacteria</taxon>
        <taxon>Vibrionales</taxon>
        <taxon>Vibrionaceae</taxon>
        <taxon>Vibrio</taxon>
    </lineage>
</organism>
<dbReference type="Proteomes" id="UP000571701">
    <property type="component" value="Unassembled WGS sequence"/>
</dbReference>
<keyword evidence="4" id="KW-1133">Transmembrane helix</keyword>
<dbReference type="AlphaFoldDB" id="A0A7W2FVD3"/>
<evidence type="ECO:0000256" key="2">
    <source>
        <dbReference type="ARBA" id="ARBA00022448"/>
    </source>
</evidence>
<proteinExistence type="predicted"/>
<evidence type="ECO:0000256" key="4">
    <source>
        <dbReference type="ARBA" id="ARBA00022989"/>
    </source>
</evidence>
<dbReference type="PANTHER" id="PTHR42865">
    <property type="entry name" value="PROTON/GLUTAMATE-ASPARTATE SYMPORTER"/>
    <property type="match status" value="1"/>
</dbReference>
<dbReference type="GO" id="GO:0032329">
    <property type="term" value="P:serine transport"/>
    <property type="evidence" value="ECO:0007669"/>
    <property type="project" value="TreeGrafter"/>
</dbReference>
<evidence type="ECO:0000256" key="3">
    <source>
        <dbReference type="ARBA" id="ARBA00022692"/>
    </source>
</evidence>
<dbReference type="Pfam" id="PF00375">
    <property type="entry name" value="SDF"/>
    <property type="match status" value="1"/>
</dbReference>
<dbReference type="PANTHER" id="PTHR42865:SF8">
    <property type="entry name" value="SERINE_THREONINE TRANSPORTER SSTT"/>
    <property type="match status" value="1"/>
</dbReference>
<gene>
    <name evidence="6" type="ORF">H2O73_21500</name>
</gene>
<reference evidence="6 7" key="1">
    <citation type="submission" date="2020-07" db="EMBL/GenBank/DDBJ databases">
        <title>Vibrio marinisediminis sp. nov., isolated from marine sediment.</title>
        <authorList>
            <person name="Ji X."/>
        </authorList>
    </citation>
    <scope>NUCLEOTIDE SEQUENCE [LARGE SCALE GENOMIC DNA]</scope>
    <source>
        <strain evidence="6 7">404</strain>
    </source>
</reference>
<name>A0A7W2FVD3_9VIBR</name>
<dbReference type="SUPFAM" id="SSF118215">
    <property type="entry name" value="Proton glutamate symport protein"/>
    <property type="match status" value="1"/>
</dbReference>
<evidence type="ECO:0000256" key="5">
    <source>
        <dbReference type="ARBA" id="ARBA00023136"/>
    </source>
</evidence>
<dbReference type="GO" id="GO:0005295">
    <property type="term" value="F:neutral L-amino acid:sodium symporter activity"/>
    <property type="evidence" value="ECO:0007669"/>
    <property type="project" value="TreeGrafter"/>
</dbReference>
<keyword evidence="2" id="KW-0813">Transport</keyword>
<dbReference type="EMBL" id="JACFYF010000364">
    <property type="protein sequence ID" value="MBA5764927.1"/>
    <property type="molecule type" value="Genomic_DNA"/>
</dbReference>
<dbReference type="GO" id="GO:0005886">
    <property type="term" value="C:plasma membrane"/>
    <property type="evidence" value="ECO:0007669"/>
    <property type="project" value="TreeGrafter"/>
</dbReference>
<dbReference type="Gene3D" id="1.10.3860.10">
    <property type="entry name" value="Sodium:dicarboxylate symporter"/>
    <property type="match status" value="1"/>
</dbReference>
<dbReference type="InterPro" id="IPR001991">
    <property type="entry name" value="Na-dicarboxylate_symporter"/>
</dbReference>
<keyword evidence="7" id="KW-1185">Reference proteome</keyword>
<comment type="subcellular location">
    <subcellularLocation>
        <location evidence="1">Membrane</location>
        <topology evidence="1">Multi-pass membrane protein</topology>
    </subcellularLocation>
</comment>
<accession>A0A7W2FVD3</accession>
<evidence type="ECO:0000313" key="7">
    <source>
        <dbReference type="Proteomes" id="UP000571701"/>
    </source>
</evidence>
<keyword evidence="3" id="KW-0812">Transmembrane</keyword>
<keyword evidence="5" id="KW-0472">Membrane</keyword>
<evidence type="ECO:0000256" key="1">
    <source>
        <dbReference type="ARBA" id="ARBA00004141"/>
    </source>
</evidence>
<sequence>LLQYTIAGVLIKQNPLKLLSKIMPAYFTALGTQSSAATIPVTLKQTIKNGVSDKIAGFVIPLCATIHLSGSIMKITA</sequence>
<evidence type="ECO:0000313" key="6">
    <source>
        <dbReference type="EMBL" id="MBA5764927.1"/>
    </source>
</evidence>